<proteinExistence type="predicted"/>
<evidence type="ECO:0000313" key="3">
    <source>
        <dbReference type="Proteomes" id="UP000011566"/>
    </source>
</evidence>
<evidence type="ECO:0000256" key="1">
    <source>
        <dbReference type="SAM" id="Phobius"/>
    </source>
</evidence>
<organism evidence="2 3">
    <name type="scientific">Halococcus hamelinensis 100A6</name>
    <dbReference type="NCBI Taxonomy" id="1132509"/>
    <lineage>
        <taxon>Archaea</taxon>
        <taxon>Methanobacteriati</taxon>
        <taxon>Methanobacteriota</taxon>
        <taxon>Stenosarchaea group</taxon>
        <taxon>Halobacteria</taxon>
        <taxon>Halobacteriales</taxon>
        <taxon>Halococcaceae</taxon>
        <taxon>Halococcus</taxon>
    </lineage>
</organism>
<dbReference type="Proteomes" id="UP000011566">
    <property type="component" value="Unassembled WGS sequence"/>
</dbReference>
<feature type="transmembrane region" description="Helical" evidence="1">
    <location>
        <begin position="43"/>
        <end position="61"/>
    </location>
</feature>
<keyword evidence="1" id="KW-0812">Transmembrane</keyword>
<gene>
    <name evidence="2" type="ORF">C447_15496</name>
</gene>
<dbReference type="OrthoDB" id="378879at2157"/>
<dbReference type="EMBL" id="AOMB01000042">
    <property type="protein sequence ID" value="EMA36190.1"/>
    <property type="molecule type" value="Genomic_DNA"/>
</dbReference>
<dbReference type="eggNOG" id="arCOG03232">
    <property type="taxonomic scope" value="Archaea"/>
</dbReference>
<feature type="transmembrane region" description="Helical" evidence="1">
    <location>
        <begin position="66"/>
        <end position="84"/>
    </location>
</feature>
<dbReference type="AlphaFoldDB" id="M0LVR2"/>
<dbReference type="RefSeq" id="WP_007695481.1">
    <property type="nucleotide sequence ID" value="NZ_AJRK01000376.1"/>
</dbReference>
<keyword evidence="1" id="KW-1133">Transmembrane helix</keyword>
<name>M0LVR2_9EURY</name>
<sequence length="129" mass="13522">MDRRYRWLLVVVLAVVVLAGSVVPLPGGETTLGPFGLVGADKYTHAFAYLCLGGALAFALAPGQRWVGVAALAVVVTSLYGGGIEVVQGFVGRDPSLLDWGADVLGAIVGVALAIGFDRALQRRVWTER</sequence>
<keyword evidence="3" id="KW-1185">Reference proteome</keyword>
<reference evidence="2 3" key="1">
    <citation type="journal article" date="2014" name="PLoS Genet.">
        <title>Phylogenetically driven sequencing of extremely halophilic archaea reveals strategies for static and dynamic osmo-response.</title>
        <authorList>
            <person name="Becker E.A."/>
            <person name="Seitzer P.M."/>
            <person name="Tritt A."/>
            <person name="Larsen D."/>
            <person name="Krusor M."/>
            <person name="Yao A.I."/>
            <person name="Wu D."/>
            <person name="Madern D."/>
            <person name="Eisen J.A."/>
            <person name="Darling A.E."/>
            <person name="Facciotti M.T."/>
        </authorList>
    </citation>
    <scope>NUCLEOTIDE SEQUENCE [LARGE SCALE GENOMIC DNA]</scope>
    <source>
        <strain evidence="2 3">100A6</strain>
    </source>
</reference>
<protein>
    <submittedName>
        <fullName evidence="2">VanZ like family protein</fullName>
    </submittedName>
</protein>
<comment type="caution">
    <text evidence="2">The sequence shown here is derived from an EMBL/GenBank/DDBJ whole genome shotgun (WGS) entry which is preliminary data.</text>
</comment>
<accession>M0LVR2</accession>
<dbReference type="PATRIC" id="fig|1132509.6.peg.3599"/>
<evidence type="ECO:0000313" key="2">
    <source>
        <dbReference type="EMBL" id="EMA36190.1"/>
    </source>
</evidence>
<feature type="transmembrane region" description="Helical" evidence="1">
    <location>
        <begin position="104"/>
        <end position="121"/>
    </location>
</feature>
<keyword evidence="1" id="KW-0472">Membrane</keyword>
<dbReference type="NCBIfam" id="NF037970">
    <property type="entry name" value="vanZ_1"/>
    <property type="match status" value="1"/>
</dbReference>